<evidence type="ECO:0000256" key="2">
    <source>
        <dbReference type="ARBA" id="ARBA00012727"/>
    </source>
</evidence>
<dbReference type="Gene3D" id="3.30.470.30">
    <property type="entry name" value="DNA ligase/mRNA capping enzyme"/>
    <property type="match status" value="1"/>
</dbReference>
<feature type="domain" description="ATP-dependent DNA ligase family profile" evidence="5">
    <location>
        <begin position="22"/>
        <end position="196"/>
    </location>
</feature>
<dbReference type="InterPro" id="IPR012310">
    <property type="entry name" value="DNA_ligase_ATP-dep_cent"/>
</dbReference>
<dbReference type="CDD" id="cd07905">
    <property type="entry name" value="Adenylation_DNA_ligase_LigC"/>
    <property type="match status" value="1"/>
</dbReference>
<gene>
    <name evidence="7" type="ORF">D1610_13580</name>
</gene>
<comment type="caution">
    <text evidence="7">The sequence shown here is derived from an EMBL/GenBank/DDBJ whole genome shotgun (WGS) entry which is preliminary data.</text>
</comment>
<evidence type="ECO:0000256" key="4">
    <source>
        <dbReference type="ARBA" id="ARBA00034003"/>
    </source>
</evidence>
<dbReference type="GO" id="GO:0006281">
    <property type="term" value="P:DNA repair"/>
    <property type="evidence" value="ECO:0007669"/>
    <property type="project" value="InterPro"/>
</dbReference>
<dbReference type="PANTHER" id="PTHR45674:SF4">
    <property type="entry name" value="DNA LIGASE 1"/>
    <property type="match status" value="1"/>
</dbReference>
<proteinExistence type="inferred from homology"/>
<dbReference type="PANTHER" id="PTHR45674">
    <property type="entry name" value="DNA LIGASE 1/3 FAMILY MEMBER"/>
    <property type="match status" value="1"/>
</dbReference>
<dbReference type="EMBL" id="QWLV01000007">
    <property type="protein sequence ID" value="RHW16756.1"/>
    <property type="molecule type" value="Genomic_DNA"/>
</dbReference>
<dbReference type="NCBIfam" id="NF006078">
    <property type="entry name" value="PRK08224.1"/>
    <property type="match status" value="1"/>
</dbReference>
<dbReference type="InterPro" id="IPR050191">
    <property type="entry name" value="ATP-dep_DNA_ligase"/>
</dbReference>
<dbReference type="GO" id="GO:0006310">
    <property type="term" value="P:DNA recombination"/>
    <property type="evidence" value="ECO:0007669"/>
    <property type="project" value="InterPro"/>
</dbReference>
<keyword evidence="3 7" id="KW-0436">Ligase</keyword>
<dbReference type="Gene3D" id="3.30.1490.70">
    <property type="match status" value="1"/>
</dbReference>
<evidence type="ECO:0000256" key="1">
    <source>
        <dbReference type="ARBA" id="ARBA00007572"/>
    </source>
</evidence>
<dbReference type="OrthoDB" id="9770771at2"/>
<protein>
    <recommendedName>
        <fullName evidence="2">DNA ligase (ATP)</fullName>
        <ecNumber evidence="2">6.5.1.1</ecNumber>
    </recommendedName>
</protein>
<dbReference type="EC" id="6.5.1.1" evidence="2"/>
<keyword evidence="8" id="KW-1185">Reference proteome</keyword>
<dbReference type="Proteomes" id="UP000266693">
    <property type="component" value="Unassembled WGS sequence"/>
</dbReference>
<evidence type="ECO:0000256" key="3">
    <source>
        <dbReference type="ARBA" id="ARBA00022598"/>
    </source>
</evidence>
<dbReference type="Pfam" id="PF01068">
    <property type="entry name" value="DNA_ligase_A_M"/>
    <property type="match status" value="1"/>
</dbReference>
<reference evidence="7 8" key="1">
    <citation type="submission" date="2018-08" db="EMBL/GenBank/DDBJ databases">
        <title>The multiple taxonomic identification of Sphingomonas gilva.</title>
        <authorList>
            <person name="Zhu D."/>
            <person name="Zheng S."/>
        </authorList>
    </citation>
    <scope>NUCLEOTIDE SEQUENCE [LARGE SCALE GENOMIC DNA]</scope>
    <source>
        <strain evidence="7 8">ZDH117</strain>
    </source>
</reference>
<dbReference type="Gene3D" id="2.40.50.140">
    <property type="entry name" value="Nucleic acid-binding proteins"/>
    <property type="match status" value="1"/>
</dbReference>
<dbReference type="InterPro" id="IPR012309">
    <property type="entry name" value="DNA_ligase_ATP-dep_C"/>
</dbReference>
<sequence>MPFPTPPIEPMEAKLVAALPGEGDWQFEPKWDGFRCLGFVRGGAVSLQSKSGKPLERYFPEVVRALAGLPDAVLDGELLIPVGAQLSFAALQMRLHPAESRIRRLAEETPARLMLFDLLWADRRALADRPLAERREALEAFHARHRSKDLRLSPCTLDPAVAGHWLEASGRALDGVIAKRRDEPYRPGERAILKVKRLRTADCVVGGFRYASGAKEVGSLLLGLHDEEGLLHHVGFTSAIARDERAALTRRLEALVEPPGFTGDAPGGPSRWATERSAEWRPLRPALVAEVRYDQVTGRRFRHGTAFLRWRPDKAPRQCRFDQLEEEARPEVVAAAIGKG</sequence>
<accession>A0A396RM88</accession>
<dbReference type="Pfam" id="PF04679">
    <property type="entry name" value="DNA_ligase_A_C"/>
    <property type="match status" value="1"/>
</dbReference>
<dbReference type="RefSeq" id="WP_118864730.1">
    <property type="nucleotide sequence ID" value="NZ_QWLV01000007.1"/>
</dbReference>
<dbReference type="SUPFAM" id="SSF50249">
    <property type="entry name" value="Nucleic acid-binding proteins"/>
    <property type="match status" value="1"/>
</dbReference>
<dbReference type="InterPro" id="IPR044119">
    <property type="entry name" value="Adenylation_LigC-like"/>
</dbReference>
<comment type="catalytic activity">
    <reaction evidence="4">
        <text>ATP + (deoxyribonucleotide)n-3'-hydroxyl + 5'-phospho-(deoxyribonucleotide)m = (deoxyribonucleotide)n+m + AMP + diphosphate.</text>
        <dbReference type="EC" id="6.5.1.1"/>
    </reaction>
</comment>
<dbReference type="GO" id="GO:0005524">
    <property type="term" value="F:ATP binding"/>
    <property type="evidence" value="ECO:0007669"/>
    <property type="project" value="InterPro"/>
</dbReference>
<dbReference type="InterPro" id="IPR044117">
    <property type="entry name" value="OBF_LigC-like"/>
</dbReference>
<comment type="similarity">
    <text evidence="1">Belongs to the ATP-dependent DNA ligase family.</text>
</comment>
<name>A0A396RM88_9SPHN</name>
<dbReference type="CDD" id="cd07970">
    <property type="entry name" value="OBF_DNA_ligase_LigC"/>
    <property type="match status" value="1"/>
</dbReference>
<evidence type="ECO:0000259" key="5">
    <source>
        <dbReference type="Pfam" id="PF01068"/>
    </source>
</evidence>
<organism evidence="7 8">
    <name type="scientific">Sphingomonas gilva</name>
    <dbReference type="NCBI Taxonomy" id="2305907"/>
    <lineage>
        <taxon>Bacteria</taxon>
        <taxon>Pseudomonadati</taxon>
        <taxon>Pseudomonadota</taxon>
        <taxon>Alphaproteobacteria</taxon>
        <taxon>Sphingomonadales</taxon>
        <taxon>Sphingomonadaceae</taxon>
        <taxon>Sphingomonas</taxon>
    </lineage>
</organism>
<dbReference type="InterPro" id="IPR012340">
    <property type="entry name" value="NA-bd_OB-fold"/>
</dbReference>
<evidence type="ECO:0000259" key="6">
    <source>
        <dbReference type="Pfam" id="PF04679"/>
    </source>
</evidence>
<dbReference type="AlphaFoldDB" id="A0A396RM88"/>
<evidence type="ECO:0000313" key="8">
    <source>
        <dbReference type="Proteomes" id="UP000266693"/>
    </source>
</evidence>
<dbReference type="GO" id="GO:0003910">
    <property type="term" value="F:DNA ligase (ATP) activity"/>
    <property type="evidence" value="ECO:0007669"/>
    <property type="project" value="UniProtKB-EC"/>
</dbReference>
<dbReference type="SUPFAM" id="SSF56091">
    <property type="entry name" value="DNA ligase/mRNA capping enzyme, catalytic domain"/>
    <property type="match status" value="1"/>
</dbReference>
<feature type="domain" description="DNA ligase ATP-dependent C-terminal" evidence="6">
    <location>
        <begin position="214"/>
        <end position="314"/>
    </location>
</feature>
<evidence type="ECO:0000313" key="7">
    <source>
        <dbReference type="EMBL" id="RHW16756.1"/>
    </source>
</evidence>